<feature type="region of interest" description="Disordered" evidence="8">
    <location>
        <begin position="1"/>
        <end position="59"/>
    </location>
</feature>
<accession>A0A9W7I109</accession>
<sequence>MKNSVSDQSFYIESEDEEDMEKLEFNRQEEDDGHGSYGSFSSAENLQQNKPGSQATQWPQSYRQSIDLYSSVPSPTIGFLGTPTLSRLGSSFLGSSLTRRFTPETLHAPVRKPLLPPSVDDEIQPHKRSTHSLVTAPPSRKQSVRFEDKVYEVDHAHGIPLGRQSTYGQAVMNGINVLCGVGILSTPYAAKEGGWLGLIILLTFAVLSYYTGLLLRQCLDSSPELETYPDIGQAAFGAAGRITLSIILYVELYASCVDYIILEGDNLSSLFPNAHLSLGGFELDSHHLFCLMTTLAVLPTVWLRDLSVLSYISAGGVVASLLVVLCLFWVGLVDQVGFHNKGTPLNLATLPVAVGLYGFCYSGHAVFPNIYTSMAEPAQFSSVLLSCFGICTLLYAGTAVMGYKMFGEATESQFTLNMPKDLIASKIAVWATIVNPFTKYALTLSPVAMSLEELLPSRHLKSHIYPIVIRTLLVMSTLLVGLSVPFFGLVLSLIGSLLTMLVTLILPPACYLSILRGKVGRFQAAICIIIIAVGVVSSSFGTYSALTKIIENLRNG</sequence>
<evidence type="ECO:0000256" key="1">
    <source>
        <dbReference type="ARBA" id="ARBA00004141"/>
    </source>
</evidence>
<feature type="transmembrane region" description="Helical" evidence="9">
    <location>
        <begin position="350"/>
        <end position="371"/>
    </location>
</feature>
<dbReference type="GO" id="GO:0015179">
    <property type="term" value="F:L-amino acid transmembrane transporter activity"/>
    <property type="evidence" value="ECO:0007669"/>
    <property type="project" value="TreeGrafter"/>
</dbReference>
<evidence type="ECO:0000256" key="3">
    <source>
        <dbReference type="ARBA" id="ARBA00022692"/>
    </source>
</evidence>
<feature type="compositionally biased region" description="Polar residues" evidence="8">
    <location>
        <begin position="38"/>
        <end position="59"/>
    </location>
</feature>
<proteinExistence type="inferred from homology"/>
<gene>
    <name evidence="11" type="ORF">HRI_002368500</name>
</gene>
<feature type="transmembrane region" description="Helical" evidence="9">
    <location>
        <begin position="524"/>
        <end position="546"/>
    </location>
</feature>
<feature type="compositionally biased region" description="Polar residues" evidence="8">
    <location>
        <begin position="1"/>
        <end position="11"/>
    </location>
</feature>
<dbReference type="InterPro" id="IPR013057">
    <property type="entry name" value="AA_transpt_TM"/>
</dbReference>
<protein>
    <recommendedName>
        <fullName evidence="10">Amino acid transporter transmembrane domain-containing protein</fullName>
    </recommendedName>
</protein>
<evidence type="ECO:0000259" key="10">
    <source>
        <dbReference type="Pfam" id="PF01490"/>
    </source>
</evidence>
<feature type="transmembrane region" description="Helical" evidence="9">
    <location>
        <begin position="490"/>
        <end position="512"/>
    </location>
</feature>
<name>A0A9W7I109_HIBTR</name>
<dbReference type="Pfam" id="PF01490">
    <property type="entry name" value="Aa_trans"/>
    <property type="match status" value="1"/>
</dbReference>
<feature type="region of interest" description="Disordered" evidence="8">
    <location>
        <begin position="110"/>
        <end position="138"/>
    </location>
</feature>
<organism evidence="11 12">
    <name type="scientific">Hibiscus trionum</name>
    <name type="common">Flower of an hour</name>
    <dbReference type="NCBI Taxonomy" id="183268"/>
    <lineage>
        <taxon>Eukaryota</taxon>
        <taxon>Viridiplantae</taxon>
        <taxon>Streptophyta</taxon>
        <taxon>Embryophyta</taxon>
        <taxon>Tracheophyta</taxon>
        <taxon>Spermatophyta</taxon>
        <taxon>Magnoliopsida</taxon>
        <taxon>eudicotyledons</taxon>
        <taxon>Gunneridae</taxon>
        <taxon>Pentapetalae</taxon>
        <taxon>rosids</taxon>
        <taxon>malvids</taxon>
        <taxon>Malvales</taxon>
        <taxon>Malvaceae</taxon>
        <taxon>Malvoideae</taxon>
        <taxon>Hibiscus</taxon>
    </lineage>
</organism>
<evidence type="ECO:0000256" key="7">
    <source>
        <dbReference type="ARBA" id="ARBA00049662"/>
    </source>
</evidence>
<feature type="transmembrane region" description="Helical" evidence="9">
    <location>
        <begin position="308"/>
        <end position="330"/>
    </location>
</feature>
<evidence type="ECO:0000313" key="11">
    <source>
        <dbReference type="EMBL" id="GMI86992.1"/>
    </source>
</evidence>
<evidence type="ECO:0000256" key="5">
    <source>
        <dbReference type="ARBA" id="ARBA00022989"/>
    </source>
</evidence>
<evidence type="ECO:0000256" key="8">
    <source>
        <dbReference type="SAM" id="MobiDB-lite"/>
    </source>
</evidence>
<dbReference type="PANTHER" id="PTHR22950">
    <property type="entry name" value="AMINO ACID TRANSPORTER"/>
    <property type="match status" value="1"/>
</dbReference>
<feature type="transmembrane region" description="Helical" evidence="9">
    <location>
        <begin position="383"/>
        <end position="403"/>
    </location>
</feature>
<keyword evidence="6 9" id="KW-0472">Membrane</keyword>
<evidence type="ECO:0000256" key="4">
    <source>
        <dbReference type="ARBA" id="ARBA00022970"/>
    </source>
</evidence>
<evidence type="ECO:0000313" key="12">
    <source>
        <dbReference type="Proteomes" id="UP001165190"/>
    </source>
</evidence>
<comment type="subcellular location">
    <subcellularLocation>
        <location evidence="1">Membrane</location>
        <topology evidence="1">Multi-pass membrane protein</topology>
    </subcellularLocation>
</comment>
<dbReference type="EMBL" id="BSYR01000022">
    <property type="protein sequence ID" value="GMI86992.1"/>
    <property type="molecule type" value="Genomic_DNA"/>
</dbReference>
<reference evidence="11" key="1">
    <citation type="submission" date="2023-05" db="EMBL/GenBank/DDBJ databases">
        <title>Genome and transcriptome analyses reveal genes involved in the formation of fine ridges on petal epidermal cells in Hibiscus trionum.</title>
        <authorList>
            <person name="Koshimizu S."/>
            <person name="Masuda S."/>
            <person name="Ishii T."/>
            <person name="Shirasu K."/>
            <person name="Hoshino A."/>
            <person name="Arita M."/>
        </authorList>
    </citation>
    <scope>NUCLEOTIDE SEQUENCE</scope>
    <source>
        <strain evidence="11">Hamamatsu line</strain>
    </source>
</reference>
<evidence type="ECO:0000256" key="6">
    <source>
        <dbReference type="ARBA" id="ARBA00023136"/>
    </source>
</evidence>
<keyword evidence="3 9" id="KW-0812">Transmembrane</keyword>
<feature type="transmembrane region" description="Helical" evidence="9">
    <location>
        <begin position="195"/>
        <end position="215"/>
    </location>
</feature>
<keyword evidence="4" id="KW-0029">Amino-acid transport</keyword>
<dbReference type="OrthoDB" id="655540at2759"/>
<keyword evidence="2" id="KW-0813">Transport</keyword>
<dbReference type="PANTHER" id="PTHR22950:SF692">
    <property type="entry name" value="TRANSMEMBRANE AMINO ACID TRANSPORTER FAMILY PROTEIN"/>
    <property type="match status" value="1"/>
</dbReference>
<keyword evidence="12" id="KW-1185">Reference proteome</keyword>
<evidence type="ECO:0000256" key="2">
    <source>
        <dbReference type="ARBA" id="ARBA00022448"/>
    </source>
</evidence>
<dbReference type="GO" id="GO:0005774">
    <property type="term" value="C:vacuolar membrane"/>
    <property type="evidence" value="ECO:0007669"/>
    <property type="project" value="TreeGrafter"/>
</dbReference>
<feature type="domain" description="Amino acid transporter transmembrane" evidence="10">
    <location>
        <begin position="164"/>
        <end position="545"/>
    </location>
</feature>
<feature type="transmembrane region" description="Helical" evidence="9">
    <location>
        <begin position="463"/>
        <end position="484"/>
    </location>
</feature>
<comment type="caution">
    <text evidence="11">The sequence shown here is derived from an EMBL/GenBank/DDBJ whole genome shotgun (WGS) entry which is preliminary data.</text>
</comment>
<dbReference type="AlphaFoldDB" id="A0A9W7I109"/>
<keyword evidence="5 9" id="KW-1133">Transmembrane helix</keyword>
<dbReference type="Proteomes" id="UP001165190">
    <property type="component" value="Unassembled WGS sequence"/>
</dbReference>
<comment type="similarity">
    <text evidence="7">Belongs to the amino acid/polyamine transporter 2 family. Amino acid/auxin permease (AAAP) (TC 2.A.18.5) subfamily.</text>
</comment>
<dbReference type="FunFam" id="1.20.1740.10:FF:000047">
    <property type="entry name" value="Amino acid transporter AVT1A"/>
    <property type="match status" value="1"/>
</dbReference>
<evidence type="ECO:0000256" key="9">
    <source>
        <dbReference type="SAM" id="Phobius"/>
    </source>
</evidence>